<dbReference type="Pfam" id="PF21597">
    <property type="entry name" value="TetR_C_43"/>
    <property type="match status" value="1"/>
</dbReference>
<dbReference type="SUPFAM" id="SSF46689">
    <property type="entry name" value="Homeodomain-like"/>
    <property type="match status" value="1"/>
</dbReference>
<dbReference type="InterPro" id="IPR049445">
    <property type="entry name" value="TetR_SbtR-like_C"/>
</dbReference>
<evidence type="ECO:0000256" key="3">
    <source>
        <dbReference type="ARBA" id="ARBA00023163"/>
    </source>
</evidence>
<feature type="domain" description="HTH tetR-type" evidence="6">
    <location>
        <begin position="16"/>
        <end position="75"/>
    </location>
</feature>
<evidence type="ECO:0000313" key="8">
    <source>
        <dbReference type="Proteomes" id="UP000199341"/>
    </source>
</evidence>
<feature type="region of interest" description="Disordered" evidence="5">
    <location>
        <begin position="204"/>
        <end position="226"/>
    </location>
</feature>
<keyword evidence="2 4" id="KW-0238">DNA-binding</keyword>
<dbReference type="Proteomes" id="UP000199341">
    <property type="component" value="Unassembled WGS sequence"/>
</dbReference>
<dbReference type="PANTHER" id="PTHR30055">
    <property type="entry name" value="HTH-TYPE TRANSCRIPTIONAL REGULATOR RUTR"/>
    <property type="match status" value="1"/>
</dbReference>
<keyword evidence="8" id="KW-1185">Reference proteome</keyword>
<accession>A0A1G9VPC4</accession>
<dbReference type="STRING" id="310781.SAMN05216259_101348"/>
<keyword evidence="1" id="KW-0805">Transcription regulation</keyword>
<evidence type="ECO:0000313" key="7">
    <source>
        <dbReference type="EMBL" id="SDM73923.1"/>
    </source>
</evidence>
<sequence length="226" mass="24307">MATQETRQRPMRRDAARNQQLVLAAAREVLSEHGTDASMEQIASRAGVGVGTLYRRFPNKEALVEEIAAQVLGELVGEARRALQAPDGTGLETYIQVLGQWLVEYRGYADKLVGATKAACVEILRDLTGQLLRQGQQAGRIAPEIELGDVQALVWGLRGVVEVSGEVAPDAWRRFAAVQLAGMRAPGSLEGLPPVGSKELAEITAGAHKAHRAAQQQPGRRAGDCR</sequence>
<organism evidence="7 8">
    <name type="scientific">Actinacidiphila guanduensis</name>
    <dbReference type="NCBI Taxonomy" id="310781"/>
    <lineage>
        <taxon>Bacteria</taxon>
        <taxon>Bacillati</taxon>
        <taxon>Actinomycetota</taxon>
        <taxon>Actinomycetes</taxon>
        <taxon>Kitasatosporales</taxon>
        <taxon>Streptomycetaceae</taxon>
        <taxon>Actinacidiphila</taxon>
    </lineage>
</organism>
<dbReference type="AlphaFoldDB" id="A0A1G9VPC4"/>
<dbReference type="Gene3D" id="1.10.357.10">
    <property type="entry name" value="Tetracycline Repressor, domain 2"/>
    <property type="match status" value="1"/>
</dbReference>
<evidence type="ECO:0000256" key="1">
    <source>
        <dbReference type="ARBA" id="ARBA00023015"/>
    </source>
</evidence>
<proteinExistence type="predicted"/>
<dbReference type="PROSITE" id="PS50977">
    <property type="entry name" value="HTH_TETR_2"/>
    <property type="match status" value="1"/>
</dbReference>
<dbReference type="PRINTS" id="PR00455">
    <property type="entry name" value="HTHTETR"/>
</dbReference>
<protein>
    <submittedName>
        <fullName evidence="7">Transcriptional regulator, TetR family</fullName>
    </submittedName>
</protein>
<dbReference type="OrthoDB" id="3192968at2"/>
<dbReference type="SUPFAM" id="SSF48498">
    <property type="entry name" value="Tetracyclin repressor-like, C-terminal domain"/>
    <property type="match status" value="1"/>
</dbReference>
<dbReference type="InterPro" id="IPR009057">
    <property type="entry name" value="Homeodomain-like_sf"/>
</dbReference>
<dbReference type="PANTHER" id="PTHR30055:SF234">
    <property type="entry name" value="HTH-TYPE TRANSCRIPTIONAL REGULATOR BETI"/>
    <property type="match status" value="1"/>
</dbReference>
<evidence type="ECO:0000256" key="2">
    <source>
        <dbReference type="ARBA" id="ARBA00023125"/>
    </source>
</evidence>
<dbReference type="EMBL" id="FNIE01000001">
    <property type="protein sequence ID" value="SDM73923.1"/>
    <property type="molecule type" value="Genomic_DNA"/>
</dbReference>
<evidence type="ECO:0000256" key="4">
    <source>
        <dbReference type="PROSITE-ProRule" id="PRU00335"/>
    </source>
</evidence>
<feature type="DNA-binding region" description="H-T-H motif" evidence="4">
    <location>
        <begin position="38"/>
        <end position="57"/>
    </location>
</feature>
<dbReference type="InterPro" id="IPR001647">
    <property type="entry name" value="HTH_TetR"/>
</dbReference>
<dbReference type="Pfam" id="PF00440">
    <property type="entry name" value="TetR_N"/>
    <property type="match status" value="1"/>
</dbReference>
<gene>
    <name evidence="7" type="ORF">SAMN05216259_101348</name>
</gene>
<keyword evidence="3" id="KW-0804">Transcription</keyword>
<evidence type="ECO:0000259" key="6">
    <source>
        <dbReference type="PROSITE" id="PS50977"/>
    </source>
</evidence>
<dbReference type="InterPro" id="IPR036271">
    <property type="entry name" value="Tet_transcr_reg_TetR-rel_C_sf"/>
</dbReference>
<reference evidence="7 8" key="1">
    <citation type="submission" date="2016-10" db="EMBL/GenBank/DDBJ databases">
        <authorList>
            <person name="de Groot N.N."/>
        </authorList>
    </citation>
    <scope>NUCLEOTIDE SEQUENCE [LARGE SCALE GENOMIC DNA]</scope>
    <source>
        <strain evidence="7 8">CGMCC 4.2022</strain>
    </source>
</reference>
<dbReference type="GO" id="GO:0000976">
    <property type="term" value="F:transcription cis-regulatory region binding"/>
    <property type="evidence" value="ECO:0007669"/>
    <property type="project" value="TreeGrafter"/>
</dbReference>
<name>A0A1G9VPC4_9ACTN</name>
<dbReference type="InterPro" id="IPR050109">
    <property type="entry name" value="HTH-type_TetR-like_transc_reg"/>
</dbReference>
<dbReference type="RefSeq" id="WP_093782416.1">
    <property type="nucleotide sequence ID" value="NZ_FNIE01000001.1"/>
</dbReference>
<evidence type="ECO:0000256" key="5">
    <source>
        <dbReference type="SAM" id="MobiDB-lite"/>
    </source>
</evidence>
<dbReference type="GO" id="GO:0003700">
    <property type="term" value="F:DNA-binding transcription factor activity"/>
    <property type="evidence" value="ECO:0007669"/>
    <property type="project" value="TreeGrafter"/>
</dbReference>